<dbReference type="InterPro" id="IPR018062">
    <property type="entry name" value="HTH_AraC-typ_CS"/>
</dbReference>
<dbReference type="Pfam" id="PF00072">
    <property type="entry name" value="Response_reg"/>
    <property type="match status" value="1"/>
</dbReference>
<accession>A0A7G7VHL3</accession>
<dbReference type="KEGG" id="stim:H1B31_06810"/>
<dbReference type="SMART" id="SM00342">
    <property type="entry name" value="HTH_ARAC"/>
    <property type="match status" value="1"/>
</dbReference>
<dbReference type="PANTHER" id="PTHR43280">
    <property type="entry name" value="ARAC-FAMILY TRANSCRIPTIONAL REGULATOR"/>
    <property type="match status" value="1"/>
</dbReference>
<feature type="modified residue" description="4-aspartylphosphate" evidence="4">
    <location>
        <position position="55"/>
    </location>
</feature>
<gene>
    <name evidence="7" type="ORF">H1B31_06810</name>
</gene>
<dbReference type="SUPFAM" id="SSF46689">
    <property type="entry name" value="Homeodomain-like"/>
    <property type="match status" value="2"/>
</dbReference>
<dbReference type="PANTHER" id="PTHR43280:SF2">
    <property type="entry name" value="HTH-TYPE TRANSCRIPTIONAL REGULATOR EXSA"/>
    <property type="match status" value="1"/>
</dbReference>
<name>A0A7G7VHL3_9FIRM</name>
<feature type="domain" description="Response regulatory" evidence="6">
    <location>
        <begin position="3"/>
        <end position="120"/>
    </location>
</feature>
<dbReference type="GO" id="GO:0000160">
    <property type="term" value="P:phosphorelay signal transduction system"/>
    <property type="evidence" value="ECO:0007669"/>
    <property type="project" value="InterPro"/>
</dbReference>
<dbReference type="PROSITE" id="PS50110">
    <property type="entry name" value="RESPONSE_REGULATORY"/>
    <property type="match status" value="1"/>
</dbReference>
<protein>
    <submittedName>
        <fullName evidence="7">Response regulator</fullName>
    </submittedName>
</protein>
<evidence type="ECO:0000256" key="1">
    <source>
        <dbReference type="ARBA" id="ARBA00023015"/>
    </source>
</evidence>
<dbReference type="InterPro" id="IPR018060">
    <property type="entry name" value="HTH_AraC"/>
</dbReference>
<dbReference type="GO" id="GO:0043565">
    <property type="term" value="F:sequence-specific DNA binding"/>
    <property type="evidence" value="ECO:0007669"/>
    <property type="project" value="InterPro"/>
</dbReference>
<reference evidence="7 8" key="1">
    <citation type="submission" date="2020-07" db="EMBL/GenBank/DDBJ databases">
        <title>Complete genome and description of Selenomonas timonensis sp. nov., a new bacterium isolated from a gingivitis subject.</title>
        <authorList>
            <person name="Antezack A."/>
        </authorList>
    </citation>
    <scope>NUCLEOTIDE SEQUENCE [LARGE SCALE GENOMIC DNA]</scope>
    <source>
        <strain evidence="7 8">Marseille-Q3039</strain>
    </source>
</reference>
<dbReference type="InterPro" id="IPR009057">
    <property type="entry name" value="Homeodomain-like_sf"/>
</dbReference>
<sequence length="260" mass="29540">MLRVLIVEDEEIIRRGLLCMIDWAGMGCRIVGDAADGREGLALMRTERPDVVLTDIRMPCMDGIEMAEAARAEGILPQLVFLTSYAEFGYAQQALRLQAADYLLKPVDEAELAALMRRIAADGAAQEVMPQAVEGVDWQRYFSDRLLNPYVRHAMERIRTDYRERLSIEGLAETAGVSASYLSRKFKEATGQTFLEFLTRTRLQSAVTQLRSGKYRVYEVAEENGFGDYKNFCTVFKKYMKCSPRTFLQETGGRLQQEDE</sequence>
<keyword evidence="4" id="KW-0597">Phosphoprotein</keyword>
<dbReference type="Gene3D" id="3.40.50.2300">
    <property type="match status" value="1"/>
</dbReference>
<dbReference type="CDD" id="cd17536">
    <property type="entry name" value="REC_YesN-like"/>
    <property type="match status" value="1"/>
</dbReference>
<dbReference type="Gene3D" id="1.10.10.60">
    <property type="entry name" value="Homeodomain-like"/>
    <property type="match status" value="2"/>
</dbReference>
<dbReference type="SUPFAM" id="SSF52172">
    <property type="entry name" value="CheY-like"/>
    <property type="match status" value="1"/>
</dbReference>
<evidence type="ECO:0000259" key="6">
    <source>
        <dbReference type="PROSITE" id="PS50110"/>
    </source>
</evidence>
<dbReference type="Proteomes" id="UP000515480">
    <property type="component" value="Chromosome"/>
</dbReference>
<evidence type="ECO:0000259" key="5">
    <source>
        <dbReference type="PROSITE" id="PS01124"/>
    </source>
</evidence>
<dbReference type="PROSITE" id="PS00041">
    <property type="entry name" value="HTH_ARAC_FAMILY_1"/>
    <property type="match status" value="1"/>
</dbReference>
<dbReference type="GO" id="GO:0003700">
    <property type="term" value="F:DNA-binding transcription factor activity"/>
    <property type="evidence" value="ECO:0007669"/>
    <property type="project" value="InterPro"/>
</dbReference>
<keyword evidence="8" id="KW-1185">Reference proteome</keyword>
<dbReference type="SMART" id="SM00448">
    <property type="entry name" value="REC"/>
    <property type="match status" value="1"/>
</dbReference>
<organism evidence="7 8">
    <name type="scientific">Selenomonas timonae</name>
    <dbReference type="NCBI Taxonomy" id="2754044"/>
    <lineage>
        <taxon>Bacteria</taxon>
        <taxon>Bacillati</taxon>
        <taxon>Bacillota</taxon>
        <taxon>Negativicutes</taxon>
        <taxon>Selenomonadales</taxon>
        <taxon>Selenomonadaceae</taxon>
        <taxon>Selenomonas</taxon>
    </lineage>
</organism>
<keyword evidence="2" id="KW-0238">DNA-binding</keyword>
<evidence type="ECO:0000256" key="4">
    <source>
        <dbReference type="PROSITE-ProRule" id="PRU00169"/>
    </source>
</evidence>
<dbReference type="RefSeq" id="WP_185979780.1">
    <property type="nucleotide sequence ID" value="NZ_CP060204.1"/>
</dbReference>
<keyword evidence="3" id="KW-0804">Transcription</keyword>
<keyword evidence="1" id="KW-0805">Transcription regulation</keyword>
<evidence type="ECO:0000313" key="7">
    <source>
        <dbReference type="EMBL" id="QNH53606.1"/>
    </source>
</evidence>
<evidence type="ECO:0000256" key="3">
    <source>
        <dbReference type="ARBA" id="ARBA00023163"/>
    </source>
</evidence>
<evidence type="ECO:0000313" key="8">
    <source>
        <dbReference type="Proteomes" id="UP000515480"/>
    </source>
</evidence>
<dbReference type="InterPro" id="IPR001789">
    <property type="entry name" value="Sig_transdc_resp-reg_receiver"/>
</dbReference>
<proteinExistence type="predicted"/>
<evidence type="ECO:0000256" key="2">
    <source>
        <dbReference type="ARBA" id="ARBA00023125"/>
    </source>
</evidence>
<dbReference type="InterPro" id="IPR011006">
    <property type="entry name" value="CheY-like_superfamily"/>
</dbReference>
<dbReference type="AlphaFoldDB" id="A0A7G7VHL3"/>
<dbReference type="Pfam" id="PF12833">
    <property type="entry name" value="HTH_18"/>
    <property type="match status" value="1"/>
</dbReference>
<dbReference type="PROSITE" id="PS01124">
    <property type="entry name" value="HTH_ARAC_FAMILY_2"/>
    <property type="match status" value="1"/>
</dbReference>
<feature type="domain" description="HTH araC/xylS-type" evidence="5">
    <location>
        <begin position="152"/>
        <end position="250"/>
    </location>
</feature>
<dbReference type="EMBL" id="CP060204">
    <property type="protein sequence ID" value="QNH53606.1"/>
    <property type="molecule type" value="Genomic_DNA"/>
</dbReference>